<dbReference type="InterPro" id="IPR012910">
    <property type="entry name" value="Plug_dom"/>
</dbReference>
<comment type="similarity">
    <text evidence="12 13">Belongs to the TonB-dependent receptor family.</text>
</comment>
<dbReference type="PANTHER" id="PTHR32552:SF68">
    <property type="entry name" value="FERRICHROME OUTER MEMBRANE TRANSPORTER_PHAGE RECEPTOR"/>
    <property type="match status" value="1"/>
</dbReference>
<keyword evidence="5 12" id="KW-0812">Transmembrane</keyword>
<reference evidence="16 17" key="1">
    <citation type="submission" date="2022-07" db="EMBL/GenBank/DDBJ databases">
        <authorList>
            <person name="Criscuolo A."/>
        </authorList>
    </citation>
    <scope>NUCLEOTIDE SEQUENCE [LARGE SCALE GENOMIC DNA]</scope>
    <source>
        <strain evidence="17">CIP 111951</strain>
    </source>
</reference>
<dbReference type="PANTHER" id="PTHR32552">
    <property type="entry name" value="FERRICHROME IRON RECEPTOR-RELATED"/>
    <property type="match status" value="1"/>
</dbReference>
<dbReference type="InterPro" id="IPR037066">
    <property type="entry name" value="Plug_dom_sf"/>
</dbReference>
<evidence type="ECO:0000259" key="15">
    <source>
        <dbReference type="Pfam" id="PF07715"/>
    </source>
</evidence>
<protein>
    <submittedName>
        <fullName evidence="16">Vitamin B12 transporter BtuB</fullName>
    </submittedName>
</protein>
<dbReference type="Gene3D" id="2.170.130.10">
    <property type="entry name" value="TonB-dependent receptor, plug domain"/>
    <property type="match status" value="1"/>
</dbReference>
<evidence type="ECO:0000256" key="11">
    <source>
        <dbReference type="ARBA" id="ARBA00023237"/>
    </source>
</evidence>
<dbReference type="InterPro" id="IPR000531">
    <property type="entry name" value="Beta-barrel_TonB"/>
</dbReference>
<comment type="caution">
    <text evidence="16">The sequence shown here is derived from an EMBL/GenBank/DDBJ whole genome shotgun (WGS) entry which is preliminary data.</text>
</comment>
<keyword evidence="7" id="KW-0408">Iron</keyword>
<proteinExistence type="inferred from homology"/>
<evidence type="ECO:0000256" key="2">
    <source>
        <dbReference type="ARBA" id="ARBA00022448"/>
    </source>
</evidence>
<evidence type="ECO:0000256" key="13">
    <source>
        <dbReference type="RuleBase" id="RU003357"/>
    </source>
</evidence>
<dbReference type="RefSeq" id="WP_261593323.1">
    <property type="nucleotide sequence ID" value="NZ_CAMAPD010000009.1"/>
</dbReference>
<evidence type="ECO:0000256" key="6">
    <source>
        <dbReference type="ARBA" id="ARBA00022729"/>
    </source>
</evidence>
<evidence type="ECO:0000256" key="12">
    <source>
        <dbReference type="PROSITE-ProRule" id="PRU01360"/>
    </source>
</evidence>
<gene>
    <name evidence="16" type="primary">btuB_18</name>
    <name evidence="16" type="ORF">PSECIP111951_02142</name>
</gene>
<keyword evidence="8" id="KW-0406">Ion transport</keyword>
<evidence type="ECO:0000256" key="3">
    <source>
        <dbReference type="ARBA" id="ARBA00022452"/>
    </source>
</evidence>
<evidence type="ECO:0000256" key="1">
    <source>
        <dbReference type="ARBA" id="ARBA00004571"/>
    </source>
</evidence>
<dbReference type="Pfam" id="PF00593">
    <property type="entry name" value="TonB_dep_Rec_b-barrel"/>
    <property type="match status" value="1"/>
</dbReference>
<evidence type="ECO:0000256" key="10">
    <source>
        <dbReference type="ARBA" id="ARBA00023136"/>
    </source>
</evidence>
<keyword evidence="11 12" id="KW-0998">Cell outer membrane</keyword>
<keyword evidence="9 13" id="KW-0798">TonB box</keyword>
<keyword evidence="10 12" id="KW-0472">Membrane</keyword>
<dbReference type="Pfam" id="PF07715">
    <property type="entry name" value="Plug"/>
    <property type="match status" value="1"/>
</dbReference>
<evidence type="ECO:0000259" key="14">
    <source>
        <dbReference type="Pfam" id="PF00593"/>
    </source>
</evidence>
<sequence>MNPRFSYSLLALTLVQVYPYKANAETLADDNVERITVTSTRTAKANTDLPLSIGSVSSQTLTNDNAQHISDSLQTISGVLLNQLSGGQGHNAAIRMPINFGGYTLYLQDNIPLQSAAFYNHNALWWASSNASLSRLEVLKGAGTSLYGSGAVAATVNVISAPIATNSNTLSLTFAEQGYKRFAGSFTQLNETNDGFRVSGAYLSNDGWRTHSAVNKAEINLLHEKQLDDKQHFKTSLVVSSLEQQMLNTLTEAQFIQDPTQAGLPEEVLQIDPKRKTDYFRLSTEYRFDSNDFYASVIPYARYRTNDYIATWQPNMPKVESTVTSFGVLALSNFIHSSGGETTLGVDVEHSSGEGYSFQPTERTTSGWGAATYPKDHVFYKNDTTFIGVSPYVQHLGYFSPNLSYSLGVRFDHNKYTFDNALPVYSDDGFGNRSIASRSDTFKHLSPKLSLNYLLNAQSSIYSRYAQAIRIPTASQLYNLKTEQSSAQLGSINEETSDTYEVGYKANFDKLSIELAYYLMDVNDAIVTAYDDLGASYRVNASSVEHTGAELGLTYNFNKAFSFALAYSQSKHEFKHYIQDKGRVDRKTQQMLEQDLSGKSLQMAPDYVANIRFNYTSQTIAGLFVTAEVQSIGDYYLNVENTQQYSGYTVINFKANYALTNKLKLHARVSNFNDRKYALQNEIRYGRTRIQPGAPRTLYVGLKYQF</sequence>
<evidence type="ECO:0000256" key="9">
    <source>
        <dbReference type="ARBA" id="ARBA00023077"/>
    </source>
</evidence>
<dbReference type="PROSITE" id="PS52016">
    <property type="entry name" value="TONB_DEPENDENT_REC_3"/>
    <property type="match status" value="1"/>
</dbReference>
<dbReference type="SUPFAM" id="SSF56935">
    <property type="entry name" value="Porins"/>
    <property type="match status" value="1"/>
</dbReference>
<evidence type="ECO:0000313" key="17">
    <source>
        <dbReference type="Proteomes" id="UP001152485"/>
    </source>
</evidence>
<keyword evidence="2 12" id="KW-0813">Transport</keyword>
<evidence type="ECO:0000256" key="5">
    <source>
        <dbReference type="ARBA" id="ARBA00022692"/>
    </source>
</evidence>
<name>A0ABN8ULK3_9GAMM</name>
<comment type="subcellular location">
    <subcellularLocation>
        <location evidence="1 12">Cell outer membrane</location>
        <topology evidence="1 12">Multi-pass membrane protein</topology>
    </subcellularLocation>
</comment>
<keyword evidence="6" id="KW-0732">Signal</keyword>
<dbReference type="InterPro" id="IPR036942">
    <property type="entry name" value="Beta-barrel_TonB_sf"/>
</dbReference>
<feature type="domain" description="TonB-dependent receptor-like beta-barrel" evidence="14">
    <location>
        <begin position="274"/>
        <end position="671"/>
    </location>
</feature>
<keyword evidence="4" id="KW-0410">Iron transport</keyword>
<accession>A0ABN8ULK3</accession>
<feature type="domain" description="TonB-dependent receptor plug" evidence="15">
    <location>
        <begin position="47"/>
        <end position="154"/>
    </location>
</feature>
<evidence type="ECO:0000256" key="4">
    <source>
        <dbReference type="ARBA" id="ARBA00022496"/>
    </source>
</evidence>
<dbReference type="InterPro" id="IPR039426">
    <property type="entry name" value="TonB-dep_rcpt-like"/>
</dbReference>
<evidence type="ECO:0000256" key="7">
    <source>
        <dbReference type="ARBA" id="ARBA00023004"/>
    </source>
</evidence>
<dbReference type="Gene3D" id="2.40.170.20">
    <property type="entry name" value="TonB-dependent receptor, beta-barrel domain"/>
    <property type="match status" value="1"/>
</dbReference>
<keyword evidence="3 12" id="KW-1134">Transmembrane beta strand</keyword>
<evidence type="ECO:0000256" key="8">
    <source>
        <dbReference type="ARBA" id="ARBA00023065"/>
    </source>
</evidence>
<organism evidence="16 17">
    <name type="scientific">Pseudoalteromonas holothuriae</name>
    <dbReference type="NCBI Taxonomy" id="2963714"/>
    <lineage>
        <taxon>Bacteria</taxon>
        <taxon>Pseudomonadati</taxon>
        <taxon>Pseudomonadota</taxon>
        <taxon>Gammaproteobacteria</taxon>
        <taxon>Alteromonadales</taxon>
        <taxon>Pseudoalteromonadaceae</taxon>
        <taxon>Pseudoalteromonas</taxon>
    </lineage>
</organism>
<evidence type="ECO:0000313" key="16">
    <source>
        <dbReference type="EMBL" id="CAH9059795.1"/>
    </source>
</evidence>
<dbReference type="Proteomes" id="UP001152485">
    <property type="component" value="Unassembled WGS sequence"/>
</dbReference>
<dbReference type="EMBL" id="CAMAPD010000009">
    <property type="protein sequence ID" value="CAH9059795.1"/>
    <property type="molecule type" value="Genomic_DNA"/>
</dbReference>